<keyword evidence="3" id="KW-1185">Reference proteome</keyword>
<feature type="region of interest" description="Disordered" evidence="1">
    <location>
        <begin position="32"/>
        <end position="58"/>
    </location>
</feature>
<dbReference type="EMBL" id="JARKHS020009880">
    <property type="protein sequence ID" value="KAK8779370.1"/>
    <property type="molecule type" value="Genomic_DNA"/>
</dbReference>
<accession>A0AAQ4EXB1</accession>
<evidence type="ECO:0000313" key="2">
    <source>
        <dbReference type="EMBL" id="KAK8779370.1"/>
    </source>
</evidence>
<proteinExistence type="predicted"/>
<gene>
    <name evidence="2" type="ORF">V5799_019286</name>
</gene>
<sequence length="102" mass="11583">MTRRKGAACDNGRPLPSRRQPAFLLRHSTRTISHRTNRASRQQRSLNTPRQALQTARNLAPGRDRYIYGLTRSEVRLADIAVLILTQKTGQTPPEEGSARRH</sequence>
<feature type="compositionally biased region" description="Polar residues" evidence="1">
    <location>
        <begin position="39"/>
        <end position="57"/>
    </location>
</feature>
<dbReference type="AlphaFoldDB" id="A0AAQ4EXB1"/>
<comment type="caution">
    <text evidence="2">The sequence shown here is derived from an EMBL/GenBank/DDBJ whole genome shotgun (WGS) entry which is preliminary data.</text>
</comment>
<dbReference type="Proteomes" id="UP001321473">
    <property type="component" value="Unassembled WGS sequence"/>
</dbReference>
<feature type="region of interest" description="Disordered" evidence="1">
    <location>
        <begin position="1"/>
        <end position="20"/>
    </location>
</feature>
<organism evidence="2 3">
    <name type="scientific">Amblyomma americanum</name>
    <name type="common">Lone star tick</name>
    <dbReference type="NCBI Taxonomy" id="6943"/>
    <lineage>
        <taxon>Eukaryota</taxon>
        <taxon>Metazoa</taxon>
        <taxon>Ecdysozoa</taxon>
        <taxon>Arthropoda</taxon>
        <taxon>Chelicerata</taxon>
        <taxon>Arachnida</taxon>
        <taxon>Acari</taxon>
        <taxon>Parasitiformes</taxon>
        <taxon>Ixodida</taxon>
        <taxon>Ixodoidea</taxon>
        <taxon>Ixodidae</taxon>
        <taxon>Amblyomminae</taxon>
        <taxon>Amblyomma</taxon>
    </lineage>
</organism>
<name>A0AAQ4EXB1_AMBAM</name>
<protein>
    <submittedName>
        <fullName evidence="2">Uncharacterized protein</fullName>
    </submittedName>
</protein>
<reference evidence="2 3" key="1">
    <citation type="journal article" date="2023" name="Arcadia Sci">
        <title>De novo assembly of a long-read Amblyomma americanum tick genome.</title>
        <authorList>
            <person name="Chou S."/>
            <person name="Poskanzer K.E."/>
            <person name="Rollins M."/>
            <person name="Thuy-Boun P.S."/>
        </authorList>
    </citation>
    <scope>NUCLEOTIDE SEQUENCE [LARGE SCALE GENOMIC DNA]</scope>
    <source>
        <strain evidence="2">F_SG_1</strain>
        <tissue evidence="2">Salivary glands</tissue>
    </source>
</reference>
<evidence type="ECO:0000313" key="3">
    <source>
        <dbReference type="Proteomes" id="UP001321473"/>
    </source>
</evidence>
<evidence type="ECO:0000256" key="1">
    <source>
        <dbReference type="SAM" id="MobiDB-lite"/>
    </source>
</evidence>